<feature type="region of interest" description="Disordered" evidence="9">
    <location>
        <begin position="155"/>
        <end position="252"/>
    </location>
</feature>
<reference evidence="11 12" key="2">
    <citation type="submission" date="2020-08" db="EMBL/GenBank/DDBJ databases">
        <authorList>
            <person name="Partida-Martinez L."/>
            <person name="Huntemann M."/>
            <person name="Clum A."/>
            <person name="Wang J."/>
            <person name="Palaniappan K."/>
            <person name="Ritter S."/>
            <person name="Chen I.-M."/>
            <person name="Stamatis D."/>
            <person name="Reddy T."/>
            <person name="O'Malley R."/>
            <person name="Daum C."/>
            <person name="Shapiro N."/>
            <person name="Ivanova N."/>
            <person name="Kyrpides N."/>
            <person name="Woyke T."/>
        </authorList>
    </citation>
    <scope>NUCLEOTIDE SEQUENCE [LARGE SCALE GENOMIC DNA]</scope>
    <source>
        <strain evidence="11 12">RAS26</strain>
    </source>
</reference>
<feature type="binding site" evidence="8">
    <location>
        <position position="523"/>
    </location>
    <ligand>
        <name>Zn(2+)</name>
        <dbReference type="ChEBI" id="CHEBI:29105"/>
        <label>2</label>
    </ligand>
</feature>
<dbReference type="InterPro" id="IPR042115">
    <property type="entry name" value="PriA_3primeBD_sf"/>
</dbReference>
<dbReference type="GO" id="GO:0016787">
    <property type="term" value="F:hydrolase activity"/>
    <property type="evidence" value="ECO:0007669"/>
    <property type="project" value="UniProtKB-KW"/>
</dbReference>
<feature type="domain" description="Primosomal protein N' 3' DNA-binding" evidence="10">
    <location>
        <begin position="48"/>
        <end position="147"/>
    </location>
</feature>
<comment type="subunit">
    <text evidence="8">Component of the replication restart primosome.</text>
</comment>
<feature type="binding site" evidence="8">
    <location>
        <position position="544"/>
    </location>
    <ligand>
        <name>Zn(2+)</name>
        <dbReference type="ChEBI" id="CHEBI:29105"/>
        <label>2</label>
    </ligand>
</feature>
<dbReference type="GO" id="GO:0006302">
    <property type="term" value="P:double-strand break repair"/>
    <property type="evidence" value="ECO:0007669"/>
    <property type="project" value="InterPro"/>
</dbReference>
<feature type="binding site" evidence="8">
    <location>
        <position position="526"/>
    </location>
    <ligand>
        <name>Zn(2+)</name>
        <dbReference type="ChEBI" id="CHEBI:29105"/>
        <label>2</label>
    </ligand>
</feature>
<accession>A0A7W4UCX8</accession>
<keyword evidence="5 8" id="KW-0862">Zinc</keyword>
<keyword evidence="3 8" id="KW-0479">Metal-binding</keyword>
<reference evidence="11 12" key="1">
    <citation type="submission" date="2020-08" db="EMBL/GenBank/DDBJ databases">
        <title>The Agave Microbiome: Exploring the role of microbial communities in plant adaptations to desert environments.</title>
        <authorList>
            <person name="Partida-Martinez L.P."/>
        </authorList>
    </citation>
    <scope>NUCLEOTIDE SEQUENCE [LARGE SCALE GENOMIC DNA]</scope>
    <source>
        <strain evidence="11 12">RAS26</strain>
    </source>
</reference>
<comment type="function">
    <text evidence="8">Initiates the restart of stalled replication forks, which reloads the replicative helicase on sites other than the origin of replication. Recognizes and binds to abandoned replication forks and remodels them to uncover a helicase loading site. Promotes assembly of the primosome at these replication forks.</text>
</comment>
<keyword evidence="6 8" id="KW-0067">ATP-binding</keyword>
<evidence type="ECO:0000256" key="6">
    <source>
        <dbReference type="ARBA" id="ARBA00022840"/>
    </source>
</evidence>
<feature type="compositionally biased region" description="Low complexity" evidence="9">
    <location>
        <begin position="182"/>
        <end position="212"/>
    </location>
</feature>
<dbReference type="PANTHER" id="PTHR30580:SF0">
    <property type="entry name" value="PRIMOSOMAL PROTEIN N"/>
    <property type="match status" value="1"/>
</dbReference>
<dbReference type="HAMAP" id="MF_00983">
    <property type="entry name" value="PriA"/>
    <property type="match status" value="1"/>
</dbReference>
<feature type="compositionally biased region" description="Low complexity" evidence="9">
    <location>
        <begin position="157"/>
        <end position="174"/>
    </location>
</feature>
<keyword evidence="11" id="KW-0378">Hydrolase</keyword>
<feature type="binding site" evidence="8">
    <location>
        <position position="556"/>
    </location>
    <ligand>
        <name>Zn(2+)</name>
        <dbReference type="ChEBI" id="CHEBI:29105"/>
        <label>1</label>
    </ligand>
</feature>
<keyword evidence="2 8" id="KW-0235">DNA replication</keyword>
<keyword evidence="7 8" id="KW-0238">DNA-binding</keyword>
<gene>
    <name evidence="8" type="primary">priA</name>
    <name evidence="11" type="ORF">FHR80_000777</name>
</gene>
<organism evidence="11 12">
    <name type="scientific">Cellulomonas cellasea</name>
    <dbReference type="NCBI Taxonomy" id="43670"/>
    <lineage>
        <taxon>Bacteria</taxon>
        <taxon>Bacillati</taxon>
        <taxon>Actinomycetota</taxon>
        <taxon>Actinomycetes</taxon>
        <taxon>Micrococcales</taxon>
        <taxon>Cellulomonadaceae</taxon>
        <taxon>Cellulomonas</taxon>
    </lineage>
</organism>
<dbReference type="GO" id="GO:0005524">
    <property type="term" value="F:ATP binding"/>
    <property type="evidence" value="ECO:0007669"/>
    <property type="project" value="UniProtKB-UniRule"/>
</dbReference>
<proteinExistence type="inferred from homology"/>
<comment type="similarity">
    <text evidence="8">Belongs to the helicase family. PriA subfamily.</text>
</comment>
<feature type="binding site" evidence="8">
    <location>
        <position position="514"/>
    </location>
    <ligand>
        <name>Zn(2+)</name>
        <dbReference type="ChEBI" id="CHEBI:29105"/>
        <label>1</label>
    </ligand>
</feature>
<evidence type="ECO:0000256" key="5">
    <source>
        <dbReference type="ARBA" id="ARBA00022833"/>
    </source>
</evidence>
<feature type="binding site" evidence="8">
    <location>
        <position position="541"/>
    </location>
    <ligand>
        <name>Zn(2+)</name>
        <dbReference type="ChEBI" id="CHEBI:29105"/>
        <label>2</label>
    </ligand>
</feature>
<keyword evidence="1 8" id="KW-0639">Primosome</keyword>
<comment type="cofactor">
    <cofactor evidence="8">
        <name>Zn(2+)</name>
        <dbReference type="ChEBI" id="CHEBI:29105"/>
    </cofactor>
    <text evidence="8">Binds 2 zinc ions per subunit.</text>
</comment>
<dbReference type="GO" id="GO:0043138">
    <property type="term" value="F:3'-5' DNA helicase activity"/>
    <property type="evidence" value="ECO:0007669"/>
    <property type="project" value="TreeGrafter"/>
</dbReference>
<dbReference type="RefSeq" id="WP_311701866.1">
    <property type="nucleotide sequence ID" value="NZ_JACHVX010000001.1"/>
</dbReference>
<evidence type="ECO:0000256" key="8">
    <source>
        <dbReference type="HAMAP-Rule" id="MF_00983"/>
    </source>
</evidence>
<dbReference type="Proteomes" id="UP000518206">
    <property type="component" value="Unassembled WGS sequence"/>
</dbReference>
<dbReference type="Gene3D" id="3.40.50.300">
    <property type="entry name" value="P-loop containing nucleotide triphosphate hydrolases"/>
    <property type="match status" value="1"/>
</dbReference>
<dbReference type="InterPro" id="IPR041222">
    <property type="entry name" value="PriA_3primeBD"/>
</dbReference>
<dbReference type="InterPro" id="IPR005259">
    <property type="entry name" value="PriA"/>
</dbReference>
<dbReference type="Gene3D" id="3.40.1440.60">
    <property type="entry name" value="PriA, 3(prime) DNA-binding domain"/>
    <property type="match status" value="1"/>
</dbReference>
<evidence type="ECO:0000256" key="1">
    <source>
        <dbReference type="ARBA" id="ARBA00022515"/>
    </source>
</evidence>
<evidence type="ECO:0000259" key="10">
    <source>
        <dbReference type="Pfam" id="PF17764"/>
    </source>
</evidence>
<comment type="caution">
    <text evidence="11">The sequence shown here is derived from an EMBL/GenBank/DDBJ whole genome shotgun (WGS) entry which is preliminary data.</text>
</comment>
<feature type="binding site" evidence="8">
    <location>
        <position position="553"/>
    </location>
    <ligand>
        <name>Zn(2+)</name>
        <dbReference type="ChEBI" id="CHEBI:29105"/>
        <label>1</label>
    </ligand>
</feature>
<evidence type="ECO:0000256" key="9">
    <source>
        <dbReference type="SAM" id="MobiDB-lite"/>
    </source>
</evidence>
<evidence type="ECO:0000256" key="7">
    <source>
        <dbReference type="ARBA" id="ARBA00023125"/>
    </source>
</evidence>
<dbReference type="GO" id="GO:0003677">
    <property type="term" value="F:DNA binding"/>
    <property type="evidence" value="ECO:0007669"/>
    <property type="project" value="UniProtKB-UniRule"/>
</dbReference>
<evidence type="ECO:0000256" key="3">
    <source>
        <dbReference type="ARBA" id="ARBA00022723"/>
    </source>
</evidence>
<dbReference type="GO" id="GO:1990077">
    <property type="term" value="C:primosome complex"/>
    <property type="evidence" value="ECO:0007669"/>
    <property type="project" value="UniProtKB-UniRule"/>
</dbReference>
<feature type="compositionally biased region" description="Pro residues" evidence="9">
    <location>
        <begin position="213"/>
        <end position="238"/>
    </location>
</feature>
<dbReference type="GO" id="GO:0006270">
    <property type="term" value="P:DNA replication initiation"/>
    <property type="evidence" value="ECO:0007669"/>
    <property type="project" value="TreeGrafter"/>
</dbReference>
<dbReference type="PANTHER" id="PTHR30580">
    <property type="entry name" value="PRIMOSOMAL PROTEIN N"/>
    <property type="match status" value="1"/>
</dbReference>
<comment type="caution">
    <text evidence="8">As this protein does not have any detectable helicase domains, it probably does not have helicase activity.</text>
</comment>
<dbReference type="GO" id="GO:0006310">
    <property type="term" value="P:DNA recombination"/>
    <property type="evidence" value="ECO:0007669"/>
    <property type="project" value="InterPro"/>
</dbReference>
<dbReference type="AlphaFoldDB" id="A0A7W4UCX8"/>
<dbReference type="GO" id="GO:0008270">
    <property type="term" value="F:zinc ion binding"/>
    <property type="evidence" value="ECO:0007669"/>
    <property type="project" value="UniProtKB-UniRule"/>
</dbReference>
<evidence type="ECO:0000256" key="2">
    <source>
        <dbReference type="ARBA" id="ARBA00022705"/>
    </source>
</evidence>
<evidence type="ECO:0000313" key="12">
    <source>
        <dbReference type="Proteomes" id="UP000518206"/>
    </source>
</evidence>
<keyword evidence="4 8" id="KW-0547">Nucleotide-binding</keyword>
<protein>
    <recommendedName>
        <fullName evidence="8">Probable replication restart protein PriA</fullName>
    </recommendedName>
    <alternativeName>
        <fullName evidence="8">Putative ATP-dependent DNA helicase PriA</fullName>
    </alternativeName>
</protein>
<dbReference type="EMBL" id="JACHVX010000001">
    <property type="protein sequence ID" value="MBB2921883.1"/>
    <property type="molecule type" value="Genomic_DNA"/>
</dbReference>
<sequence length="810" mass="82249">MEATGGAAGEQLTLAGLPEPVLGGRGRAATRRRTLEGLEPAASLPVARVCIDLPPAHLDRVFEYLVPEQLSAAAVPGTRVKVRFGRQDVDGYVLARTPDAEHDGALQPLRRVVSAEPVLSDAVARLARAVADRYAGTLADVLRLAIPPRHARVESEPAAPAAGAAPSLAPSHGAVTEAAVTAGSAPSGRAASSEAGAPAPVPGASVPEDPGAPSAPAPPAGPSTEPQPGPGVPAPPAGDPTGPQSGPQTVAPVHGRLSGEAWLPYRGGPAFLQHLAAGSAPRAVWTALPGPVGARWPDAVAQAVQACLVSGRGALVVVPDARDVAQVCEALDRAEVPACTPDAPGGYVRLAAEDGAAPRYRAFLAALRGRARVVVGTRAAAFAPVADLGLVVCWDDGDDLHAEPRAPYPHVREVVRLRAELEDAAVLLAAHARSVESQALVETGWAREVSADRAVLRARTPRVRALTSVELAREGAAASARLPGEAWRAIREHLAHGPVLVQVPRAGYVPAVACGRCRALARCTACHGPLTLTSADGVPQCGRCGRLATGWRCAECGAGALRSVRVGSERTAEELGRAFPGVPVRSSGARSATGVLASVPATPALVVATTGAEPVCDAGYAAGVLLDAAVASASTSLRGAEDALRRWLAAAALVRPSTDGGVVLLVGDGAPRPTQALVRWDPAGLAARELAERHELALPPSVRVVAVTGGREAVRAVLARLELPPGADVLGPVPVDEGSGVVRSGVASGRGRAAAAPAQGSFEPEVRALVRAPVAAGDALVRTVAASVAVRSARREGGTVRVQVDPAEML</sequence>
<evidence type="ECO:0000313" key="11">
    <source>
        <dbReference type="EMBL" id="MBB2921883.1"/>
    </source>
</evidence>
<dbReference type="Pfam" id="PF17764">
    <property type="entry name" value="PriA_3primeBD"/>
    <property type="match status" value="1"/>
</dbReference>
<dbReference type="GO" id="GO:0006269">
    <property type="term" value="P:DNA replication, synthesis of primer"/>
    <property type="evidence" value="ECO:0007669"/>
    <property type="project" value="UniProtKB-KW"/>
</dbReference>
<name>A0A7W4UCX8_9CELL</name>
<evidence type="ECO:0000256" key="4">
    <source>
        <dbReference type="ARBA" id="ARBA00022741"/>
    </source>
</evidence>
<dbReference type="InterPro" id="IPR027417">
    <property type="entry name" value="P-loop_NTPase"/>
</dbReference>
<feature type="binding site" evidence="8">
    <location>
        <position position="517"/>
    </location>
    <ligand>
        <name>Zn(2+)</name>
        <dbReference type="ChEBI" id="CHEBI:29105"/>
        <label>1</label>
    </ligand>
</feature>